<evidence type="ECO:0000313" key="3">
    <source>
        <dbReference type="Proteomes" id="UP001152599"/>
    </source>
</evidence>
<dbReference type="Proteomes" id="UP001152599">
    <property type="component" value="Unassembled WGS sequence"/>
</dbReference>
<accession>A0A9X4RWC5</accession>
<name>A0A9X4RWC5_9FLAO</name>
<dbReference type="Pfam" id="PF19573">
    <property type="entry name" value="DUF6089"/>
    <property type="match status" value="2"/>
</dbReference>
<feature type="domain" description="DUF6089" evidence="1">
    <location>
        <begin position="4"/>
        <end position="223"/>
    </location>
</feature>
<sequence>MRGFFVFIFITIFACNLQAQKHEVGLFLGGANGITDVGRTDFINPLPKSFDKGEPTIPIAIGAIYRFNLNPQQSLRLNLDYSRFIDNDKLAAEDYRYDRGAKYSQSLFEASVVFEYNFFPINAEQERGHSPYIFAGGGVFGYNHPEYKVTHQLHDGSTAPTSAQDFETLIEKSNKTKISYTVPFGAGYKYKFRWNWIVAAEVGVRPTMVDDLDMAFAQPEDFSYVIEPGLETYNGISQEIQKRNDELIIGRQLGDHSNNDWYVFTGLTLTYTFGRPACFCD</sequence>
<keyword evidence="3" id="KW-1185">Reference proteome</keyword>
<gene>
    <name evidence="2" type="ORF">NMK71_04305</name>
</gene>
<evidence type="ECO:0000259" key="1">
    <source>
        <dbReference type="Pfam" id="PF19573"/>
    </source>
</evidence>
<organism evidence="2 3">
    <name type="scientific">Profundicola chukchiensis</name>
    <dbReference type="NCBI Taxonomy" id="2961959"/>
    <lineage>
        <taxon>Bacteria</taxon>
        <taxon>Pseudomonadati</taxon>
        <taxon>Bacteroidota</taxon>
        <taxon>Flavobacteriia</taxon>
        <taxon>Flavobacteriales</taxon>
        <taxon>Weeksellaceae</taxon>
        <taxon>Profundicola</taxon>
    </lineage>
</organism>
<dbReference type="InterPro" id="IPR045743">
    <property type="entry name" value="DUF6089"/>
</dbReference>
<evidence type="ECO:0000313" key="2">
    <source>
        <dbReference type="EMBL" id="MDG4945627.1"/>
    </source>
</evidence>
<comment type="caution">
    <text evidence="2">The sequence shown here is derived from an EMBL/GenBank/DDBJ whole genome shotgun (WGS) entry which is preliminary data.</text>
</comment>
<dbReference type="SUPFAM" id="SSF56925">
    <property type="entry name" value="OMPA-like"/>
    <property type="match status" value="1"/>
</dbReference>
<dbReference type="RefSeq" id="WP_304415819.1">
    <property type="nucleotide sequence ID" value="NZ_JANAIE010000001.1"/>
</dbReference>
<feature type="domain" description="DUF6089" evidence="1">
    <location>
        <begin position="251"/>
        <end position="280"/>
    </location>
</feature>
<dbReference type="InterPro" id="IPR011250">
    <property type="entry name" value="OMP/PagP_B-barrel"/>
</dbReference>
<dbReference type="AlphaFoldDB" id="A0A9X4RWC5"/>
<proteinExistence type="predicted"/>
<protein>
    <submittedName>
        <fullName evidence="2">DUF6089 family protein</fullName>
    </submittedName>
</protein>
<dbReference type="PROSITE" id="PS51257">
    <property type="entry name" value="PROKAR_LIPOPROTEIN"/>
    <property type="match status" value="1"/>
</dbReference>
<reference evidence="2" key="1">
    <citation type="submission" date="2022-07" db="EMBL/GenBank/DDBJ databases">
        <title>Description and genome-wide analysis of Profundicola chukchiensis gen. nov., sp. nov., marine bacteria isolated from bottom sediments of the Chukchi Sea.</title>
        <authorList>
            <person name="Romanenko L."/>
            <person name="Otstavnykh N."/>
            <person name="Kurilenko V."/>
            <person name="Eremeev V."/>
            <person name="Velansky P."/>
            <person name="Mikhailov V."/>
            <person name="Isaeva M."/>
        </authorList>
    </citation>
    <scope>NUCLEOTIDE SEQUENCE</scope>
    <source>
        <strain evidence="2">KMM 9713</strain>
    </source>
</reference>
<dbReference type="EMBL" id="JANCMU010000001">
    <property type="protein sequence ID" value="MDG4945627.1"/>
    <property type="molecule type" value="Genomic_DNA"/>
</dbReference>